<name>A0A5B7JJJ6_PORTR</name>
<accession>A0A5B7JJJ6</accession>
<dbReference type="EMBL" id="VSRR010105791">
    <property type="protein sequence ID" value="MPC96382.1"/>
    <property type="molecule type" value="Genomic_DNA"/>
</dbReference>
<dbReference type="AlphaFoldDB" id="A0A5B7JJJ6"/>
<organism evidence="2 3">
    <name type="scientific">Portunus trituberculatus</name>
    <name type="common">Swimming crab</name>
    <name type="synonym">Neptunus trituberculatus</name>
    <dbReference type="NCBI Taxonomy" id="210409"/>
    <lineage>
        <taxon>Eukaryota</taxon>
        <taxon>Metazoa</taxon>
        <taxon>Ecdysozoa</taxon>
        <taxon>Arthropoda</taxon>
        <taxon>Crustacea</taxon>
        <taxon>Multicrustacea</taxon>
        <taxon>Malacostraca</taxon>
        <taxon>Eumalacostraca</taxon>
        <taxon>Eucarida</taxon>
        <taxon>Decapoda</taxon>
        <taxon>Pleocyemata</taxon>
        <taxon>Brachyura</taxon>
        <taxon>Eubrachyura</taxon>
        <taxon>Portunoidea</taxon>
        <taxon>Portunidae</taxon>
        <taxon>Portuninae</taxon>
        <taxon>Portunus</taxon>
    </lineage>
</organism>
<dbReference type="Proteomes" id="UP000324222">
    <property type="component" value="Unassembled WGS sequence"/>
</dbReference>
<proteinExistence type="predicted"/>
<evidence type="ECO:0000313" key="3">
    <source>
        <dbReference type="Proteomes" id="UP000324222"/>
    </source>
</evidence>
<sequence length="81" mass="8911">MPGQNSSLLLMELYISKRSVHQPHHHSPSLSPCPSRVLPCRDEVAERDLISPTRHSRCPCVRWRGSGAGDESSESSQSTTG</sequence>
<evidence type="ECO:0000313" key="2">
    <source>
        <dbReference type="EMBL" id="MPC96382.1"/>
    </source>
</evidence>
<reference evidence="2 3" key="1">
    <citation type="submission" date="2019-05" db="EMBL/GenBank/DDBJ databases">
        <title>Another draft genome of Portunus trituberculatus and its Hox gene families provides insights of decapod evolution.</title>
        <authorList>
            <person name="Jeong J.-H."/>
            <person name="Song I."/>
            <person name="Kim S."/>
            <person name="Choi T."/>
            <person name="Kim D."/>
            <person name="Ryu S."/>
            <person name="Kim W."/>
        </authorList>
    </citation>
    <scope>NUCLEOTIDE SEQUENCE [LARGE SCALE GENOMIC DNA]</scope>
    <source>
        <tissue evidence="2">Muscle</tissue>
    </source>
</reference>
<evidence type="ECO:0000256" key="1">
    <source>
        <dbReference type="SAM" id="MobiDB-lite"/>
    </source>
</evidence>
<protein>
    <submittedName>
        <fullName evidence="2">Uncharacterized protein</fullName>
    </submittedName>
</protein>
<comment type="caution">
    <text evidence="2">The sequence shown here is derived from an EMBL/GenBank/DDBJ whole genome shotgun (WGS) entry which is preliminary data.</text>
</comment>
<gene>
    <name evidence="2" type="ORF">E2C01_091641</name>
</gene>
<keyword evidence="3" id="KW-1185">Reference proteome</keyword>
<feature type="region of interest" description="Disordered" evidence="1">
    <location>
        <begin position="61"/>
        <end position="81"/>
    </location>
</feature>